<organism evidence="1 2">
    <name type="scientific">Chelatococcus caeni</name>
    <dbReference type="NCBI Taxonomy" id="1348468"/>
    <lineage>
        <taxon>Bacteria</taxon>
        <taxon>Pseudomonadati</taxon>
        <taxon>Pseudomonadota</taxon>
        <taxon>Alphaproteobacteria</taxon>
        <taxon>Hyphomicrobiales</taxon>
        <taxon>Chelatococcaceae</taxon>
        <taxon>Chelatococcus</taxon>
    </lineage>
</organism>
<sequence length="85" mass="9445">MHRGVLAAIHQFPAKRRAIEELALKSETFRLLCTDLADAEAALYNWKGSDSPLKDERCAEYLSLVTALKAEILEILDAEQSNAAE</sequence>
<dbReference type="RefSeq" id="WP_183316102.1">
    <property type="nucleotide sequence ID" value="NZ_JACIEN010000001.1"/>
</dbReference>
<evidence type="ECO:0000313" key="1">
    <source>
        <dbReference type="EMBL" id="MBB4016418.1"/>
    </source>
</evidence>
<dbReference type="AlphaFoldDB" id="A0A840BYB1"/>
<dbReference type="EMBL" id="JACIEN010000001">
    <property type="protein sequence ID" value="MBB4016418.1"/>
    <property type="molecule type" value="Genomic_DNA"/>
</dbReference>
<protein>
    <submittedName>
        <fullName evidence="1">Uncharacterized protein</fullName>
    </submittedName>
</protein>
<gene>
    <name evidence="1" type="ORF">GGR16_001424</name>
</gene>
<reference evidence="1 2" key="1">
    <citation type="submission" date="2020-08" db="EMBL/GenBank/DDBJ databases">
        <title>Genomic Encyclopedia of Type Strains, Phase IV (KMG-IV): sequencing the most valuable type-strain genomes for metagenomic binning, comparative biology and taxonomic classification.</title>
        <authorList>
            <person name="Goeker M."/>
        </authorList>
    </citation>
    <scope>NUCLEOTIDE SEQUENCE [LARGE SCALE GENOMIC DNA]</scope>
    <source>
        <strain evidence="1 2">DSM 103737</strain>
    </source>
</reference>
<name>A0A840BYB1_9HYPH</name>
<evidence type="ECO:0000313" key="2">
    <source>
        <dbReference type="Proteomes" id="UP000577362"/>
    </source>
</evidence>
<proteinExistence type="predicted"/>
<accession>A0A840BYB1</accession>
<comment type="caution">
    <text evidence="1">The sequence shown here is derived from an EMBL/GenBank/DDBJ whole genome shotgun (WGS) entry which is preliminary data.</text>
</comment>
<dbReference type="Proteomes" id="UP000577362">
    <property type="component" value="Unassembled WGS sequence"/>
</dbReference>
<keyword evidence="2" id="KW-1185">Reference proteome</keyword>